<organism evidence="2">
    <name type="scientific">viral metagenome</name>
    <dbReference type="NCBI Taxonomy" id="1070528"/>
    <lineage>
        <taxon>unclassified sequences</taxon>
        <taxon>metagenomes</taxon>
        <taxon>organismal metagenomes</taxon>
    </lineage>
</organism>
<name>A0A6M3ILZ2_9ZZZZ</name>
<dbReference type="EMBL" id="MT141323">
    <property type="protein sequence ID" value="QJA58414.1"/>
    <property type="molecule type" value="Genomic_DNA"/>
</dbReference>
<evidence type="ECO:0000313" key="2">
    <source>
        <dbReference type="EMBL" id="QJA58414.1"/>
    </source>
</evidence>
<reference evidence="2" key="1">
    <citation type="submission" date="2020-03" db="EMBL/GenBank/DDBJ databases">
        <title>The deep terrestrial virosphere.</title>
        <authorList>
            <person name="Holmfeldt K."/>
            <person name="Nilsson E."/>
            <person name="Simone D."/>
            <person name="Lopez-Fernandez M."/>
            <person name="Wu X."/>
            <person name="de Brujin I."/>
            <person name="Lundin D."/>
            <person name="Andersson A."/>
            <person name="Bertilsson S."/>
            <person name="Dopson M."/>
        </authorList>
    </citation>
    <scope>NUCLEOTIDE SEQUENCE</scope>
    <source>
        <strain evidence="2">MM415B01452</strain>
    </source>
</reference>
<protein>
    <submittedName>
        <fullName evidence="2">Uncharacterized protein</fullName>
    </submittedName>
</protein>
<evidence type="ECO:0000256" key="1">
    <source>
        <dbReference type="SAM" id="Coils"/>
    </source>
</evidence>
<proteinExistence type="predicted"/>
<feature type="coiled-coil region" evidence="1">
    <location>
        <begin position="30"/>
        <end position="153"/>
    </location>
</feature>
<gene>
    <name evidence="2" type="ORF">MM415B01452_0002</name>
</gene>
<sequence>MDIGEALGVAKQFKNFFRAAEKLDEFANFILTGQNLLRELEARKKKIEMEIVDLQGQNQEKKKAGLLLDDSLEKKKEEAKLAIKELDRDLANRQAEHEAAKSSMTAREKVMLATLEEKEKRVAQKMKDVEEAEQNLDKKKADVESRLAEMRNKLSL</sequence>
<keyword evidence="1" id="KW-0175">Coiled coil</keyword>
<dbReference type="AlphaFoldDB" id="A0A6M3ILZ2"/>
<accession>A0A6M3ILZ2</accession>